<dbReference type="CDD" id="cd00143">
    <property type="entry name" value="PP2Cc"/>
    <property type="match status" value="1"/>
</dbReference>
<keyword evidence="5" id="KW-0479">Metal-binding</keyword>
<dbReference type="FunFam" id="3.60.40.10:FF:000075">
    <property type="entry name" value="Protein phosphatase 2C, putative"/>
    <property type="match status" value="1"/>
</dbReference>
<gene>
    <name evidence="18" type="ORF">P3T76_013526</name>
</gene>
<reference evidence="18" key="1">
    <citation type="submission" date="2023-08" db="EMBL/GenBank/DDBJ databases">
        <title>Reference Genome Resource for the Citrus Pathogen Phytophthora citrophthora.</title>
        <authorList>
            <person name="Moller H."/>
            <person name="Coetzee B."/>
            <person name="Rose L.J."/>
            <person name="Van Niekerk J.M."/>
        </authorList>
    </citation>
    <scope>NUCLEOTIDE SEQUENCE</scope>
    <source>
        <strain evidence="18">STE-U-9442</strain>
    </source>
</reference>
<feature type="domain" description="T-SNARE coiled-coil homology" evidence="16">
    <location>
        <begin position="53"/>
        <end position="115"/>
    </location>
</feature>
<dbReference type="InterPro" id="IPR015655">
    <property type="entry name" value="PP2C"/>
</dbReference>
<dbReference type="SUPFAM" id="SSF58038">
    <property type="entry name" value="SNARE fusion complex"/>
    <property type="match status" value="1"/>
</dbReference>
<proteinExistence type="inferred from homology"/>
<dbReference type="GO" id="GO:0016020">
    <property type="term" value="C:membrane"/>
    <property type="evidence" value="ECO:0007669"/>
    <property type="project" value="UniProtKB-SubCell"/>
</dbReference>
<dbReference type="PROSITE" id="PS01032">
    <property type="entry name" value="PPM_1"/>
    <property type="match status" value="1"/>
</dbReference>
<dbReference type="PROSITE" id="PS50192">
    <property type="entry name" value="T_SNARE"/>
    <property type="match status" value="1"/>
</dbReference>
<evidence type="ECO:0000259" key="16">
    <source>
        <dbReference type="PROSITE" id="PS50192"/>
    </source>
</evidence>
<keyword evidence="15" id="KW-0812">Transmembrane</keyword>
<evidence type="ECO:0000256" key="4">
    <source>
        <dbReference type="ARBA" id="ARBA00013081"/>
    </source>
</evidence>
<name>A0AAD9LCY0_9STRA</name>
<comment type="subcellular location">
    <subcellularLocation>
        <location evidence="10">Endomembrane system</location>
        <topology evidence="10">Single-pass type IV membrane protein</topology>
    </subcellularLocation>
    <subcellularLocation>
        <location evidence="2">Membrane</location>
        <topology evidence="2">Peripheral membrane protein</topology>
    </subcellularLocation>
</comment>
<dbReference type="AlphaFoldDB" id="A0AAD9LCY0"/>
<dbReference type="SMART" id="SM00331">
    <property type="entry name" value="PP2C_SIG"/>
    <property type="match status" value="1"/>
</dbReference>
<organism evidence="18 19">
    <name type="scientific">Phytophthora citrophthora</name>
    <dbReference type="NCBI Taxonomy" id="4793"/>
    <lineage>
        <taxon>Eukaryota</taxon>
        <taxon>Sar</taxon>
        <taxon>Stramenopiles</taxon>
        <taxon>Oomycota</taxon>
        <taxon>Peronosporomycetes</taxon>
        <taxon>Peronosporales</taxon>
        <taxon>Peronosporaceae</taxon>
        <taxon>Phytophthora</taxon>
    </lineage>
</organism>
<dbReference type="InterPro" id="IPR036457">
    <property type="entry name" value="PPM-type-like_dom_sf"/>
</dbReference>
<keyword evidence="9" id="KW-0464">Manganese</keyword>
<dbReference type="Pfam" id="PF00481">
    <property type="entry name" value="PP2C"/>
    <property type="match status" value="1"/>
</dbReference>
<evidence type="ECO:0000256" key="7">
    <source>
        <dbReference type="ARBA" id="ARBA00022842"/>
    </source>
</evidence>
<dbReference type="CDD" id="cd15853">
    <property type="entry name" value="SNARE_Bet1"/>
    <property type="match status" value="1"/>
</dbReference>
<evidence type="ECO:0000256" key="12">
    <source>
        <dbReference type="ARBA" id="ARBA00048336"/>
    </source>
</evidence>
<dbReference type="SMART" id="SM00397">
    <property type="entry name" value="t_SNARE"/>
    <property type="match status" value="1"/>
</dbReference>
<dbReference type="InterPro" id="IPR000222">
    <property type="entry name" value="PP2C_BS"/>
</dbReference>
<evidence type="ECO:0000256" key="15">
    <source>
        <dbReference type="SAM" id="Phobius"/>
    </source>
</evidence>
<comment type="caution">
    <text evidence="18">The sequence shown here is derived from an EMBL/GenBank/DDBJ whole genome shotgun (WGS) entry which is preliminary data.</text>
</comment>
<feature type="domain" description="PPM-type phosphatase" evidence="17">
    <location>
        <begin position="189"/>
        <end position="461"/>
    </location>
</feature>
<dbReference type="EMBL" id="JASMQC010000036">
    <property type="protein sequence ID" value="KAK1930937.1"/>
    <property type="molecule type" value="Genomic_DNA"/>
</dbReference>
<dbReference type="InterPro" id="IPR000727">
    <property type="entry name" value="T_SNARE_dom"/>
</dbReference>
<keyword evidence="6 13" id="KW-0378">Hydrolase</keyword>
<keyword evidence="19" id="KW-1185">Reference proteome</keyword>
<evidence type="ECO:0000256" key="13">
    <source>
        <dbReference type="RuleBase" id="RU003465"/>
    </source>
</evidence>
<dbReference type="InterPro" id="IPR039899">
    <property type="entry name" value="BET1_SNARE"/>
</dbReference>
<evidence type="ECO:0000256" key="11">
    <source>
        <dbReference type="ARBA" id="ARBA00047761"/>
    </source>
</evidence>
<dbReference type="EC" id="3.1.3.16" evidence="4"/>
<dbReference type="GO" id="GO:0004722">
    <property type="term" value="F:protein serine/threonine phosphatase activity"/>
    <property type="evidence" value="ECO:0007669"/>
    <property type="project" value="UniProtKB-EC"/>
</dbReference>
<dbReference type="Gene3D" id="3.60.40.10">
    <property type="entry name" value="PPM-type phosphatase domain"/>
    <property type="match status" value="1"/>
</dbReference>
<evidence type="ECO:0000256" key="8">
    <source>
        <dbReference type="ARBA" id="ARBA00022912"/>
    </source>
</evidence>
<evidence type="ECO:0000256" key="6">
    <source>
        <dbReference type="ARBA" id="ARBA00022801"/>
    </source>
</evidence>
<evidence type="ECO:0000259" key="17">
    <source>
        <dbReference type="PROSITE" id="PS51746"/>
    </source>
</evidence>
<evidence type="ECO:0000256" key="14">
    <source>
        <dbReference type="SAM" id="MobiDB-lite"/>
    </source>
</evidence>
<evidence type="ECO:0000256" key="9">
    <source>
        <dbReference type="ARBA" id="ARBA00023211"/>
    </source>
</evidence>
<dbReference type="PROSITE" id="PS51746">
    <property type="entry name" value="PPM_2"/>
    <property type="match status" value="1"/>
</dbReference>
<accession>A0AAD9LCY0</accession>
<dbReference type="SMART" id="SM00332">
    <property type="entry name" value="PP2Cc"/>
    <property type="match status" value="1"/>
</dbReference>
<keyword evidence="15" id="KW-1133">Transmembrane helix</keyword>
<evidence type="ECO:0000256" key="1">
    <source>
        <dbReference type="ARBA" id="ARBA00001936"/>
    </source>
</evidence>
<keyword evidence="7" id="KW-0460">Magnesium</keyword>
<dbReference type="InterPro" id="IPR001932">
    <property type="entry name" value="PPM-type_phosphatase-like_dom"/>
</dbReference>
<dbReference type="Gene3D" id="1.20.5.110">
    <property type="match status" value="1"/>
</dbReference>
<evidence type="ECO:0000256" key="2">
    <source>
        <dbReference type="ARBA" id="ARBA00004170"/>
    </source>
</evidence>
<comment type="similarity">
    <text evidence="3 13">Belongs to the PP2C family.</text>
</comment>
<evidence type="ECO:0000256" key="5">
    <source>
        <dbReference type="ARBA" id="ARBA00022723"/>
    </source>
</evidence>
<comment type="catalytic activity">
    <reaction evidence="11">
        <text>O-phospho-L-seryl-[protein] + H2O = L-seryl-[protein] + phosphate</text>
        <dbReference type="Rhea" id="RHEA:20629"/>
        <dbReference type="Rhea" id="RHEA-COMP:9863"/>
        <dbReference type="Rhea" id="RHEA-COMP:11604"/>
        <dbReference type="ChEBI" id="CHEBI:15377"/>
        <dbReference type="ChEBI" id="CHEBI:29999"/>
        <dbReference type="ChEBI" id="CHEBI:43474"/>
        <dbReference type="ChEBI" id="CHEBI:83421"/>
        <dbReference type="EC" id="3.1.3.16"/>
    </reaction>
</comment>
<evidence type="ECO:0000256" key="10">
    <source>
        <dbReference type="ARBA" id="ARBA00046280"/>
    </source>
</evidence>
<comment type="catalytic activity">
    <reaction evidence="12">
        <text>O-phospho-L-threonyl-[protein] + H2O = L-threonyl-[protein] + phosphate</text>
        <dbReference type="Rhea" id="RHEA:47004"/>
        <dbReference type="Rhea" id="RHEA-COMP:11060"/>
        <dbReference type="Rhea" id="RHEA-COMP:11605"/>
        <dbReference type="ChEBI" id="CHEBI:15377"/>
        <dbReference type="ChEBI" id="CHEBI:30013"/>
        <dbReference type="ChEBI" id="CHEBI:43474"/>
        <dbReference type="ChEBI" id="CHEBI:61977"/>
        <dbReference type="EC" id="3.1.3.16"/>
    </reaction>
</comment>
<feature type="region of interest" description="Disordered" evidence="14">
    <location>
        <begin position="483"/>
        <end position="511"/>
    </location>
</feature>
<evidence type="ECO:0000256" key="3">
    <source>
        <dbReference type="ARBA" id="ARBA00006702"/>
    </source>
</evidence>
<dbReference type="Proteomes" id="UP001259832">
    <property type="component" value="Unassembled WGS sequence"/>
</dbReference>
<dbReference type="PANTHER" id="PTHR13832:SF803">
    <property type="entry name" value="PROTEIN PHOSPHATASE 1G"/>
    <property type="match status" value="1"/>
</dbReference>
<comment type="cofactor">
    <cofactor evidence="1">
        <name>Mn(2+)</name>
        <dbReference type="ChEBI" id="CHEBI:29035"/>
    </cofactor>
</comment>
<dbReference type="GO" id="GO:0012505">
    <property type="term" value="C:endomembrane system"/>
    <property type="evidence" value="ECO:0007669"/>
    <property type="project" value="UniProtKB-SubCell"/>
</dbReference>
<feature type="transmembrane region" description="Helical" evidence="15">
    <location>
        <begin position="124"/>
        <end position="143"/>
    </location>
</feature>
<keyword evidence="15" id="KW-0472">Membrane</keyword>
<protein>
    <recommendedName>
        <fullName evidence="4">protein-serine/threonine phosphatase</fullName>
        <ecNumber evidence="4">3.1.3.16</ecNumber>
    </recommendedName>
</protein>
<sequence>MHTSKTSTTSAGLEFMYNRMANGRANARESLFSGASSRSQQGGTVDNGEQAKRLLEDQNDEQISHLSLQITQLKQLSGNIHAEVVDQNRFLDSMGKEFDNTEGLLGGTMKRLGIMMDQGGSKHMLYLIMFVVVVFVLLERSAGSGLLHLLSRRGNDHNVGRATPTDMGNFLATPITEKDTEGGEGNSLSFGLATMQGWRTGMEDSHIALINPEGLPKGCSLFAVFDGHGGRLAADLAAERLTEHLAAVMKTDIFPGGKTEGADPDKIGKAMRDAFMNLDQNIRDTFEKSYGSDQSGCTAIAALVTPTHIIVANSGDSRSVMAKGGRTVEMSFDHKPINPGERTRIQNAGGLVRSNRVNGDLAVSRALGDFSYKARADLPAEQQQVSAEPEIEVQQIDATEEFLVLACDGIWDVMSNDEICAYIRQLMDNGESDLKLISEEILDNCLRAGSRDNMSVVIVKFPGAKLGQGGGVAKIREERARLEKAQQEANGELDDNDDNGVAGALSAPKSS</sequence>
<keyword evidence="8 13" id="KW-0904">Protein phosphatase</keyword>
<dbReference type="SUPFAM" id="SSF81606">
    <property type="entry name" value="PP2C-like"/>
    <property type="match status" value="1"/>
</dbReference>
<dbReference type="PANTHER" id="PTHR13832">
    <property type="entry name" value="PROTEIN PHOSPHATASE 2C"/>
    <property type="match status" value="1"/>
</dbReference>
<dbReference type="GO" id="GO:0046872">
    <property type="term" value="F:metal ion binding"/>
    <property type="evidence" value="ECO:0007669"/>
    <property type="project" value="UniProtKB-KW"/>
</dbReference>
<evidence type="ECO:0000313" key="18">
    <source>
        <dbReference type="EMBL" id="KAK1930937.1"/>
    </source>
</evidence>
<evidence type="ECO:0000313" key="19">
    <source>
        <dbReference type="Proteomes" id="UP001259832"/>
    </source>
</evidence>